<evidence type="ECO:0000313" key="4">
    <source>
        <dbReference type="Proteomes" id="UP000570595"/>
    </source>
</evidence>
<sequence>MEYEVYFGCNLVGTIAVVLIFFYTYSEQDWSNTAVRMWTVAVLEQLQRQQQCHTLFFKERRRVGTAFSLEGSLD</sequence>
<name>A0A7J6MCT6_PEROL</name>
<dbReference type="EMBL" id="JABANN010000027">
    <property type="protein sequence ID" value="KAF4674626.1"/>
    <property type="molecule type" value="Genomic_DNA"/>
</dbReference>
<keyword evidence="1" id="KW-1133">Transmembrane helix</keyword>
<reference evidence="4 5" key="1">
    <citation type="submission" date="2020-04" db="EMBL/GenBank/DDBJ databases">
        <title>Perkinsus olseni comparative genomics.</title>
        <authorList>
            <person name="Bogema D.R."/>
        </authorList>
    </citation>
    <scope>NUCLEOTIDE SEQUENCE [LARGE SCALE GENOMIC DNA]</scope>
    <source>
        <strain evidence="2">ATCC PRA-179</strain>
        <strain evidence="3">ATCC PRA-31</strain>
    </source>
</reference>
<protein>
    <submittedName>
        <fullName evidence="2">Uncharacterized protein</fullName>
    </submittedName>
</protein>
<keyword evidence="1" id="KW-0812">Transmembrane</keyword>
<proteinExistence type="predicted"/>
<evidence type="ECO:0000256" key="1">
    <source>
        <dbReference type="SAM" id="Phobius"/>
    </source>
</evidence>
<accession>A0A7J6MCT6</accession>
<dbReference type="AlphaFoldDB" id="A0A7J6MCT6"/>
<evidence type="ECO:0000313" key="2">
    <source>
        <dbReference type="EMBL" id="KAF4669334.1"/>
    </source>
</evidence>
<feature type="transmembrane region" description="Helical" evidence="1">
    <location>
        <begin position="7"/>
        <end position="25"/>
    </location>
</feature>
<evidence type="ECO:0000313" key="3">
    <source>
        <dbReference type="EMBL" id="KAF4674626.1"/>
    </source>
</evidence>
<organism evidence="2 4">
    <name type="scientific">Perkinsus olseni</name>
    <name type="common">Perkinsus atlanticus</name>
    <dbReference type="NCBI Taxonomy" id="32597"/>
    <lineage>
        <taxon>Eukaryota</taxon>
        <taxon>Sar</taxon>
        <taxon>Alveolata</taxon>
        <taxon>Perkinsozoa</taxon>
        <taxon>Perkinsea</taxon>
        <taxon>Perkinsida</taxon>
        <taxon>Perkinsidae</taxon>
        <taxon>Perkinsus</taxon>
    </lineage>
</organism>
<dbReference type="Proteomes" id="UP000572268">
    <property type="component" value="Unassembled WGS sequence"/>
</dbReference>
<gene>
    <name evidence="3" type="ORF">FOL46_004413</name>
    <name evidence="2" type="ORF">FOZ61_004368</name>
</gene>
<dbReference type="Proteomes" id="UP000570595">
    <property type="component" value="Unassembled WGS sequence"/>
</dbReference>
<dbReference type="EMBL" id="JABAHT010000025">
    <property type="protein sequence ID" value="KAF4669334.1"/>
    <property type="molecule type" value="Genomic_DNA"/>
</dbReference>
<comment type="caution">
    <text evidence="2">The sequence shown here is derived from an EMBL/GenBank/DDBJ whole genome shotgun (WGS) entry which is preliminary data.</text>
</comment>
<keyword evidence="1" id="KW-0472">Membrane</keyword>
<evidence type="ECO:0000313" key="5">
    <source>
        <dbReference type="Proteomes" id="UP000572268"/>
    </source>
</evidence>